<dbReference type="Pfam" id="PF00530">
    <property type="entry name" value="SRCR"/>
    <property type="match status" value="3"/>
</dbReference>
<evidence type="ECO:0000259" key="5">
    <source>
        <dbReference type="PROSITE" id="PS50287"/>
    </source>
</evidence>
<keyword evidence="2 4" id="KW-1015">Disulfide bond</keyword>
<reference evidence="7" key="1">
    <citation type="submission" date="2023-03" db="EMBL/GenBank/DDBJ databases">
        <authorList>
            <person name="Steffen K."/>
            <person name="Cardenas P."/>
        </authorList>
    </citation>
    <scope>NUCLEOTIDE SEQUENCE</scope>
</reference>
<dbReference type="FunFam" id="3.10.250.10:FF:000011">
    <property type="entry name" value="Scavenger receptor class A member 5"/>
    <property type="match status" value="2"/>
</dbReference>
<dbReference type="SMART" id="SM00181">
    <property type="entry name" value="EGF"/>
    <property type="match status" value="2"/>
</dbReference>
<evidence type="ECO:0000256" key="2">
    <source>
        <dbReference type="ARBA" id="ARBA00023157"/>
    </source>
</evidence>
<comment type="caution">
    <text evidence="7">The sequence shown here is derived from an EMBL/GenBank/DDBJ whole genome shotgun (WGS) entry which is preliminary data.</text>
</comment>
<feature type="disulfide bond" evidence="4">
    <location>
        <begin position="6"/>
        <end position="16"/>
    </location>
</feature>
<feature type="domain" description="SRCR" evidence="5">
    <location>
        <begin position="398"/>
        <end position="456"/>
    </location>
</feature>
<evidence type="ECO:0000259" key="6">
    <source>
        <dbReference type="PROSITE" id="PS51041"/>
    </source>
</evidence>
<accession>A0AA35SXP4</accession>
<dbReference type="GO" id="GO:0016020">
    <property type="term" value="C:membrane"/>
    <property type="evidence" value="ECO:0007669"/>
    <property type="project" value="InterPro"/>
</dbReference>
<evidence type="ECO:0000313" key="8">
    <source>
        <dbReference type="Proteomes" id="UP001174909"/>
    </source>
</evidence>
<feature type="domain" description="SRCR" evidence="5">
    <location>
        <begin position="292"/>
        <end position="389"/>
    </location>
</feature>
<dbReference type="SUPFAM" id="SSF56487">
    <property type="entry name" value="SRCR-like"/>
    <property type="match status" value="4"/>
</dbReference>
<feature type="disulfide bond" evidence="4">
    <location>
        <begin position="360"/>
        <end position="370"/>
    </location>
</feature>
<evidence type="ECO:0000256" key="1">
    <source>
        <dbReference type="ARBA" id="ARBA00022729"/>
    </source>
</evidence>
<dbReference type="PANTHER" id="PTHR48071:SF28">
    <property type="entry name" value="SRCR DOMAIN-CONTAINING PROTEIN"/>
    <property type="match status" value="1"/>
</dbReference>
<dbReference type="InterPro" id="IPR000742">
    <property type="entry name" value="EGF"/>
</dbReference>
<feature type="domain" description="EMI" evidence="6">
    <location>
        <begin position="149"/>
        <end position="221"/>
    </location>
</feature>
<gene>
    <name evidence="7" type="ORF">GBAR_LOCUS20802</name>
</gene>
<dbReference type="Gene3D" id="2.10.25.10">
    <property type="entry name" value="Laminin"/>
    <property type="match status" value="2"/>
</dbReference>
<keyword evidence="1" id="KW-0732">Signal</keyword>
<feature type="domain" description="SRCR" evidence="5">
    <location>
        <begin position="1"/>
        <end position="35"/>
    </location>
</feature>
<keyword evidence="8" id="KW-1185">Reference proteome</keyword>
<dbReference type="PROSITE" id="PS50287">
    <property type="entry name" value="SRCR_2"/>
    <property type="match status" value="4"/>
</dbReference>
<dbReference type="EMBL" id="CASHTH010002913">
    <property type="protein sequence ID" value="CAI8037192.1"/>
    <property type="molecule type" value="Genomic_DNA"/>
</dbReference>
<feature type="disulfide bond" evidence="4">
    <location>
        <begin position="113"/>
        <end position="123"/>
    </location>
</feature>
<evidence type="ECO:0000256" key="4">
    <source>
        <dbReference type="PROSITE-ProRule" id="PRU00196"/>
    </source>
</evidence>
<dbReference type="InterPro" id="IPR036772">
    <property type="entry name" value="SRCR-like_dom_sf"/>
</dbReference>
<dbReference type="PROSITE" id="PS00420">
    <property type="entry name" value="SRCR_1"/>
    <property type="match status" value="3"/>
</dbReference>
<dbReference type="PROSITE" id="PS00022">
    <property type="entry name" value="EGF_1"/>
    <property type="match status" value="1"/>
</dbReference>
<dbReference type="PROSITE" id="PS01186">
    <property type="entry name" value="EGF_2"/>
    <property type="match status" value="1"/>
</dbReference>
<protein>
    <submittedName>
        <fullName evidence="7">Deleted in malignant brain tumors 1 protein</fullName>
    </submittedName>
</protein>
<feature type="domain" description="SRCR" evidence="5">
    <location>
        <begin position="43"/>
        <end position="142"/>
    </location>
</feature>
<name>A0AA35SXP4_GEOBA</name>
<dbReference type="InterPro" id="IPR001190">
    <property type="entry name" value="SRCR"/>
</dbReference>
<dbReference type="PRINTS" id="PR00258">
    <property type="entry name" value="SPERACTRCPTR"/>
</dbReference>
<sequence>MDEVACTGTETRLTSCTHTTTHDCSHMEDASVRCGHRCTSGDVTVVGGTGLHQGRVEVCVSGVWGTVCDDIWTSNDAIVVCRQLGYTTIGASALSGAFYGAGSGSIFMDDVACTGTEARLPSCTHITNHNCGHGEDASVRCPLTQQASATGICMRIFSYTDYRSVRTSVSSLVSSCCGLFCWSRCYRRTYTTRYVTQSHVVYRAVPVCCAGYSGDGHTCTPLCGTGCVNGRCTSPGVCTCYNGWTGLKCDRALCNPRCVNGRCSRPNQCSCYSGWGGSICDGQTCPGREGAIRLAGGVTLMSGRVEVCSGGVWGTVCNDLWDNFDASVACFQLGFSRYHSVGSTSGSPGTGPIHMDDVHCIGTETSLSQCPHSTRHNCDHSEDASVTCATRVCVDGAVRLIDAQGAAVTRGSIRKGRVEVCINETWGTVCDESWSRNDAKVVCAQLGHLTSGEYTY</sequence>
<comment type="caution">
    <text evidence="4">Lacks conserved residue(s) required for the propagation of feature annotation.</text>
</comment>
<dbReference type="InterPro" id="IPR011489">
    <property type="entry name" value="EMI_domain"/>
</dbReference>
<evidence type="ECO:0000313" key="7">
    <source>
        <dbReference type="EMBL" id="CAI8037192.1"/>
    </source>
</evidence>
<dbReference type="Proteomes" id="UP001174909">
    <property type="component" value="Unassembled WGS sequence"/>
</dbReference>
<dbReference type="AlphaFoldDB" id="A0AA35SXP4"/>
<keyword evidence="3" id="KW-0325">Glycoprotein</keyword>
<organism evidence="7 8">
    <name type="scientific">Geodia barretti</name>
    <name type="common">Barrett's horny sponge</name>
    <dbReference type="NCBI Taxonomy" id="519541"/>
    <lineage>
        <taxon>Eukaryota</taxon>
        <taxon>Metazoa</taxon>
        <taxon>Porifera</taxon>
        <taxon>Demospongiae</taxon>
        <taxon>Heteroscleromorpha</taxon>
        <taxon>Tetractinellida</taxon>
        <taxon>Astrophorina</taxon>
        <taxon>Geodiidae</taxon>
        <taxon>Geodia</taxon>
    </lineage>
</organism>
<dbReference type="PROSITE" id="PS51041">
    <property type="entry name" value="EMI"/>
    <property type="match status" value="1"/>
</dbReference>
<dbReference type="Gene3D" id="3.10.250.10">
    <property type="entry name" value="SRCR-like domain"/>
    <property type="match status" value="4"/>
</dbReference>
<evidence type="ECO:0000256" key="3">
    <source>
        <dbReference type="ARBA" id="ARBA00023180"/>
    </source>
</evidence>
<dbReference type="Pfam" id="PF21700">
    <property type="entry name" value="EGF_DL_JAG"/>
    <property type="match status" value="1"/>
</dbReference>
<dbReference type="PANTHER" id="PTHR48071">
    <property type="entry name" value="SRCR DOMAIN-CONTAINING PROTEIN"/>
    <property type="match status" value="1"/>
</dbReference>
<proteinExistence type="predicted"/>
<dbReference type="SMART" id="SM00202">
    <property type="entry name" value="SR"/>
    <property type="match status" value="2"/>
</dbReference>